<keyword evidence="5 9" id="KW-0812">Transmembrane</keyword>
<dbReference type="GO" id="GO:0015740">
    <property type="term" value="P:C4-dicarboxylate transport"/>
    <property type="evidence" value="ECO:0007669"/>
    <property type="project" value="TreeGrafter"/>
</dbReference>
<evidence type="ECO:0000256" key="6">
    <source>
        <dbReference type="ARBA" id="ARBA00022989"/>
    </source>
</evidence>
<comment type="subcellular location">
    <subcellularLocation>
        <location evidence="1 9">Cell inner membrane</location>
        <topology evidence="1 9">Multi-pass membrane protein</topology>
    </subcellularLocation>
</comment>
<protein>
    <recommendedName>
        <fullName evidence="9">TRAP transporter small permease protein</fullName>
    </recommendedName>
</protein>
<feature type="transmembrane region" description="Helical" evidence="9">
    <location>
        <begin position="130"/>
        <end position="154"/>
    </location>
</feature>
<keyword evidence="12" id="KW-1185">Reference proteome</keyword>
<dbReference type="GO" id="GO:0005886">
    <property type="term" value="C:plasma membrane"/>
    <property type="evidence" value="ECO:0007669"/>
    <property type="project" value="UniProtKB-SubCell"/>
</dbReference>
<dbReference type="GO" id="GO:0022857">
    <property type="term" value="F:transmembrane transporter activity"/>
    <property type="evidence" value="ECO:0007669"/>
    <property type="project" value="UniProtKB-UniRule"/>
</dbReference>
<comment type="subunit">
    <text evidence="9">The complex comprises the extracytoplasmic solute receptor protein and the two transmembrane proteins.</text>
</comment>
<keyword evidence="2 9" id="KW-0813">Transport</keyword>
<dbReference type="Proteomes" id="UP000593594">
    <property type="component" value="Chromosome"/>
</dbReference>
<accession>A0A7S8HC56</accession>
<dbReference type="PANTHER" id="PTHR35011">
    <property type="entry name" value="2,3-DIKETO-L-GULONATE TRAP TRANSPORTER SMALL PERMEASE PROTEIN YIAM"/>
    <property type="match status" value="1"/>
</dbReference>
<evidence type="ECO:0000256" key="5">
    <source>
        <dbReference type="ARBA" id="ARBA00022692"/>
    </source>
</evidence>
<sequence>MRMIVDAVDWISRAAAYVAAAILVFMVGHILLEIVLRNLFDTSTFVTAEFVGYGVAAMTYLGLAFSLRTGALIRVNMLLVRLHGPARRAAEMLCVAMTLALTVFLGWYFWRQLARDYTRGTVSYSIAEVPVWIPEGLVFAGIALFGLQLFAYLVRLGLGDPPIAEDVGGE</sequence>
<dbReference type="RefSeq" id="WP_213160637.1">
    <property type="nucleotide sequence ID" value="NZ_CP058214.1"/>
</dbReference>
<evidence type="ECO:0000256" key="3">
    <source>
        <dbReference type="ARBA" id="ARBA00022475"/>
    </source>
</evidence>
<feature type="domain" description="Tripartite ATP-independent periplasmic transporters DctQ component" evidence="10">
    <location>
        <begin position="26"/>
        <end position="155"/>
    </location>
</feature>
<feature type="transmembrane region" description="Helical" evidence="9">
    <location>
        <begin position="12"/>
        <end position="31"/>
    </location>
</feature>
<dbReference type="EMBL" id="CP058214">
    <property type="protein sequence ID" value="QPC43275.1"/>
    <property type="molecule type" value="Genomic_DNA"/>
</dbReference>
<evidence type="ECO:0000313" key="12">
    <source>
        <dbReference type="Proteomes" id="UP000593594"/>
    </source>
</evidence>
<organism evidence="11 12">
    <name type="scientific">Kaustia mangrovi</name>
    <dbReference type="NCBI Taxonomy" id="2593653"/>
    <lineage>
        <taxon>Bacteria</taxon>
        <taxon>Pseudomonadati</taxon>
        <taxon>Pseudomonadota</taxon>
        <taxon>Alphaproteobacteria</taxon>
        <taxon>Hyphomicrobiales</taxon>
        <taxon>Parvibaculaceae</taxon>
        <taxon>Kaustia</taxon>
    </lineage>
</organism>
<evidence type="ECO:0000256" key="2">
    <source>
        <dbReference type="ARBA" id="ARBA00022448"/>
    </source>
</evidence>
<evidence type="ECO:0000256" key="1">
    <source>
        <dbReference type="ARBA" id="ARBA00004429"/>
    </source>
</evidence>
<dbReference type="Pfam" id="PF04290">
    <property type="entry name" value="DctQ"/>
    <property type="match status" value="1"/>
</dbReference>
<gene>
    <name evidence="11" type="ORF">HW532_11570</name>
</gene>
<reference evidence="11 12" key="1">
    <citation type="submission" date="2020-06" db="EMBL/GenBank/DDBJ databases">
        <title>Genome sequence of 2 isolates from Red Sea Mangroves.</title>
        <authorList>
            <person name="Sefrji F."/>
            <person name="Michoud G."/>
            <person name="Merlino G."/>
            <person name="Daffonchio D."/>
        </authorList>
    </citation>
    <scope>NUCLEOTIDE SEQUENCE [LARGE SCALE GENOMIC DNA]</scope>
    <source>
        <strain evidence="11 12">R1DC25</strain>
    </source>
</reference>
<keyword evidence="7 9" id="KW-0472">Membrane</keyword>
<evidence type="ECO:0000313" key="11">
    <source>
        <dbReference type="EMBL" id="QPC43275.1"/>
    </source>
</evidence>
<dbReference type="AlphaFoldDB" id="A0A7S8HC56"/>
<proteinExistence type="inferred from homology"/>
<keyword evidence="6 9" id="KW-1133">Transmembrane helix</keyword>
<evidence type="ECO:0000256" key="9">
    <source>
        <dbReference type="RuleBase" id="RU369079"/>
    </source>
</evidence>
<evidence type="ECO:0000256" key="4">
    <source>
        <dbReference type="ARBA" id="ARBA00022519"/>
    </source>
</evidence>
<dbReference type="InterPro" id="IPR055348">
    <property type="entry name" value="DctQ"/>
</dbReference>
<dbReference type="KEGG" id="kmn:HW532_11570"/>
<keyword evidence="3" id="KW-1003">Cell membrane</keyword>
<evidence type="ECO:0000256" key="7">
    <source>
        <dbReference type="ARBA" id="ARBA00023136"/>
    </source>
</evidence>
<comment type="function">
    <text evidence="9">Part of the tripartite ATP-independent periplasmic (TRAP) transport system.</text>
</comment>
<feature type="transmembrane region" description="Helical" evidence="9">
    <location>
        <begin position="92"/>
        <end position="110"/>
    </location>
</feature>
<dbReference type="InterPro" id="IPR007387">
    <property type="entry name" value="TRAP_DctQ"/>
</dbReference>
<keyword evidence="4 9" id="KW-0997">Cell inner membrane</keyword>
<comment type="similarity">
    <text evidence="8 9">Belongs to the TRAP transporter small permease family.</text>
</comment>
<feature type="transmembrane region" description="Helical" evidence="9">
    <location>
        <begin position="51"/>
        <end position="71"/>
    </location>
</feature>
<evidence type="ECO:0000256" key="8">
    <source>
        <dbReference type="ARBA" id="ARBA00038436"/>
    </source>
</evidence>
<dbReference type="PANTHER" id="PTHR35011:SF10">
    <property type="entry name" value="TRAP TRANSPORTER SMALL PERMEASE PROTEIN"/>
    <property type="match status" value="1"/>
</dbReference>
<name>A0A7S8HC56_9HYPH</name>
<evidence type="ECO:0000259" key="10">
    <source>
        <dbReference type="Pfam" id="PF04290"/>
    </source>
</evidence>